<dbReference type="AlphaFoldDB" id="A0A0R0LXK3"/>
<sequence>MSDIFKFNVKKNDPKIFSVSGPVVIGENMAGSAMFDLVKVGSIGILGEII</sequence>
<name>A0A0R0LXK3_9MICR</name>
<dbReference type="Proteomes" id="UP000051530">
    <property type="component" value="Unassembled WGS sequence"/>
</dbReference>
<dbReference type="InterPro" id="IPR023366">
    <property type="entry name" value="ATP_synth_asu-like_sf"/>
</dbReference>
<dbReference type="OrthoDB" id="1676488at2759"/>
<comment type="caution">
    <text evidence="1">The sequence shown here is derived from an EMBL/GenBank/DDBJ whole genome shotgun (WGS) entry which is preliminary data.</text>
</comment>
<reference evidence="1 2" key="1">
    <citation type="submission" date="2015-07" db="EMBL/GenBank/DDBJ databases">
        <title>The genome of Pseudoloma neurophilia, a relevant intracellular parasite of the zebrafish.</title>
        <authorList>
            <person name="Ndikumana S."/>
            <person name="Pelin A."/>
            <person name="Sanders J."/>
            <person name="Corradi N."/>
        </authorList>
    </citation>
    <scope>NUCLEOTIDE SEQUENCE [LARGE SCALE GENOMIC DNA]</scope>
    <source>
        <strain evidence="1 2">MK1</strain>
    </source>
</reference>
<evidence type="ECO:0000313" key="2">
    <source>
        <dbReference type="Proteomes" id="UP000051530"/>
    </source>
</evidence>
<dbReference type="Gene3D" id="2.40.30.20">
    <property type="match status" value="1"/>
</dbReference>
<dbReference type="VEuPathDB" id="MicrosporidiaDB:M153_15628000586"/>
<feature type="non-terminal residue" evidence="1">
    <location>
        <position position="50"/>
    </location>
</feature>
<accession>A0A0R0LXK3</accession>
<gene>
    <name evidence="1" type="ORF">M153_15628000586</name>
</gene>
<dbReference type="EMBL" id="LGUB01001329">
    <property type="protein sequence ID" value="KRH91983.1"/>
    <property type="molecule type" value="Genomic_DNA"/>
</dbReference>
<proteinExistence type="predicted"/>
<protein>
    <submittedName>
        <fullName evidence="1">Vacuolar H+-ATPase V1 sector, subunit A</fullName>
    </submittedName>
</protein>
<keyword evidence="2" id="KW-1185">Reference proteome</keyword>
<organism evidence="1 2">
    <name type="scientific">Pseudoloma neurophilia</name>
    <dbReference type="NCBI Taxonomy" id="146866"/>
    <lineage>
        <taxon>Eukaryota</taxon>
        <taxon>Fungi</taxon>
        <taxon>Fungi incertae sedis</taxon>
        <taxon>Microsporidia</taxon>
        <taxon>Pseudoloma</taxon>
    </lineage>
</organism>
<evidence type="ECO:0000313" key="1">
    <source>
        <dbReference type="EMBL" id="KRH91983.1"/>
    </source>
</evidence>